<dbReference type="AlphaFoldDB" id="A0A9W6I5W1"/>
<evidence type="ECO:0000313" key="1">
    <source>
        <dbReference type="EMBL" id="GLK12277.1"/>
    </source>
</evidence>
<evidence type="ECO:0000313" key="2">
    <source>
        <dbReference type="Proteomes" id="UP001143474"/>
    </source>
</evidence>
<sequence>MPTVLGSLRSLLLAPSLAEVTFAGRGFPVTPTEATRRLEAIPQAVVCGFEWGINARDQWEVERRLGMVEEELRGFAYEGATMAFTVLDAMGGGRGHRTRDLMLGTGRPHIFLTYIGVGFAMARLPRLLWRKVVPDLSGSAYYPTMSWLAVDGYGFDLAYFDTRRWIDEQRVPSSYPWEGSPDYFPRAVDQGIGRALWFVHGAQVPDVAAAVERFADHRRADLWSGVGLAATFAGGCGPEALAALRRHAGEHRPELAQGVVFATRARDHAGFVPPHTEAAVSVLADLSVEAAVALAEDTAVERGSDGLPAYELWRRGVRAHFLSPADRLSR</sequence>
<comment type="caution">
    <text evidence="1">The sequence shown here is derived from an EMBL/GenBank/DDBJ whole genome shotgun (WGS) entry which is preliminary data.</text>
</comment>
<evidence type="ECO:0008006" key="3">
    <source>
        <dbReference type="Google" id="ProtNLM"/>
    </source>
</evidence>
<keyword evidence="2" id="KW-1185">Reference proteome</keyword>
<dbReference type="InterPro" id="IPR012964">
    <property type="entry name" value="DUF1702"/>
</dbReference>
<gene>
    <name evidence="1" type="ORF">GCM10017600_56860</name>
</gene>
<reference evidence="1" key="2">
    <citation type="submission" date="2023-01" db="EMBL/GenBank/DDBJ databases">
        <authorList>
            <person name="Sun Q."/>
            <person name="Evtushenko L."/>
        </authorList>
    </citation>
    <scope>NUCLEOTIDE SEQUENCE</scope>
    <source>
        <strain evidence="1">VKM Ac-2007</strain>
    </source>
</reference>
<dbReference type="Pfam" id="PF08012">
    <property type="entry name" value="DUF1702"/>
    <property type="match status" value="1"/>
</dbReference>
<name>A0A9W6I5W1_9ACTN</name>
<reference evidence="1" key="1">
    <citation type="journal article" date="2014" name="Int. J. Syst. Evol. Microbiol.">
        <title>Complete genome sequence of Corynebacterium casei LMG S-19264T (=DSM 44701T), isolated from a smear-ripened cheese.</title>
        <authorList>
            <consortium name="US DOE Joint Genome Institute (JGI-PGF)"/>
            <person name="Walter F."/>
            <person name="Albersmeier A."/>
            <person name="Kalinowski J."/>
            <person name="Ruckert C."/>
        </authorList>
    </citation>
    <scope>NUCLEOTIDE SEQUENCE</scope>
    <source>
        <strain evidence="1">VKM Ac-2007</strain>
    </source>
</reference>
<dbReference type="EMBL" id="BSEV01000015">
    <property type="protein sequence ID" value="GLK12277.1"/>
    <property type="molecule type" value="Genomic_DNA"/>
</dbReference>
<organism evidence="1 2">
    <name type="scientific">Streptosporangium carneum</name>
    <dbReference type="NCBI Taxonomy" id="47481"/>
    <lineage>
        <taxon>Bacteria</taxon>
        <taxon>Bacillati</taxon>
        <taxon>Actinomycetota</taxon>
        <taxon>Actinomycetes</taxon>
        <taxon>Streptosporangiales</taxon>
        <taxon>Streptosporangiaceae</taxon>
        <taxon>Streptosporangium</taxon>
    </lineage>
</organism>
<dbReference type="RefSeq" id="WP_271220611.1">
    <property type="nucleotide sequence ID" value="NZ_BAAAVD010000004.1"/>
</dbReference>
<proteinExistence type="predicted"/>
<accession>A0A9W6I5W1</accession>
<dbReference type="Proteomes" id="UP001143474">
    <property type="component" value="Unassembled WGS sequence"/>
</dbReference>
<protein>
    <recommendedName>
        <fullName evidence="3">Enediyne biosynthesis protein</fullName>
    </recommendedName>
</protein>